<feature type="signal peptide" evidence="2">
    <location>
        <begin position="1"/>
        <end position="19"/>
    </location>
</feature>
<reference evidence="3 4" key="1">
    <citation type="submission" date="2019-01" db="EMBL/GenBank/DDBJ databases">
        <title>A draft genome assembly of the solar-powered sea slug Elysia chlorotica.</title>
        <authorList>
            <person name="Cai H."/>
            <person name="Li Q."/>
            <person name="Fang X."/>
            <person name="Li J."/>
            <person name="Curtis N.E."/>
            <person name="Altenburger A."/>
            <person name="Shibata T."/>
            <person name="Feng M."/>
            <person name="Maeda T."/>
            <person name="Schwartz J.A."/>
            <person name="Shigenobu S."/>
            <person name="Lundholm N."/>
            <person name="Nishiyama T."/>
            <person name="Yang H."/>
            <person name="Hasebe M."/>
            <person name="Li S."/>
            <person name="Pierce S.K."/>
            <person name="Wang J."/>
        </authorList>
    </citation>
    <scope>NUCLEOTIDE SEQUENCE [LARGE SCALE GENOMIC DNA]</scope>
    <source>
        <strain evidence="3">EC2010</strain>
        <tissue evidence="3">Whole organism of an adult</tissue>
    </source>
</reference>
<evidence type="ECO:0000256" key="2">
    <source>
        <dbReference type="SAM" id="SignalP"/>
    </source>
</evidence>
<sequence>MVFLLHKLWMFALGAVCHAQHFLDGKIVGVSQGRRCERLPDQEHGHFVCLRGHSGAPQKCRLSCPPGYTAPITYTPPTGLMDVKLRGLYVCTKFAGGLTWSPPLLMDCVEKKSATKLSLHSELNFHLPCNDQTDLDTIQRDMLFKLRNESHLLNSSCLDHMVTCQVELFLECNGTIVGDIEVTIPYTEDNAEIFPHFRKSVDNSLGVQ</sequence>
<dbReference type="Proteomes" id="UP000271974">
    <property type="component" value="Unassembled WGS sequence"/>
</dbReference>
<dbReference type="InterPro" id="IPR000436">
    <property type="entry name" value="Sushi_SCR_CCP_dom"/>
</dbReference>
<feature type="non-terminal residue" evidence="3">
    <location>
        <position position="208"/>
    </location>
</feature>
<keyword evidence="1" id="KW-1015">Disulfide bond</keyword>
<evidence type="ECO:0008006" key="5">
    <source>
        <dbReference type="Google" id="ProtNLM"/>
    </source>
</evidence>
<comment type="caution">
    <text evidence="3">The sequence shown here is derived from an EMBL/GenBank/DDBJ whole genome shotgun (WGS) entry which is preliminary data.</text>
</comment>
<dbReference type="CDD" id="cd00033">
    <property type="entry name" value="CCP"/>
    <property type="match status" value="1"/>
</dbReference>
<protein>
    <recommendedName>
        <fullName evidence="5">Sushi domain-containing protein</fullName>
    </recommendedName>
</protein>
<keyword evidence="2" id="KW-0732">Signal</keyword>
<accession>A0A433TE34</accession>
<evidence type="ECO:0000256" key="1">
    <source>
        <dbReference type="ARBA" id="ARBA00023157"/>
    </source>
</evidence>
<evidence type="ECO:0000313" key="3">
    <source>
        <dbReference type="EMBL" id="RUS79851.1"/>
    </source>
</evidence>
<dbReference type="AlphaFoldDB" id="A0A433TE34"/>
<keyword evidence="4" id="KW-1185">Reference proteome</keyword>
<evidence type="ECO:0000313" key="4">
    <source>
        <dbReference type="Proteomes" id="UP000271974"/>
    </source>
</evidence>
<gene>
    <name evidence="3" type="ORF">EGW08_012377</name>
</gene>
<name>A0A433TE34_ELYCH</name>
<feature type="chain" id="PRO_5019548076" description="Sushi domain-containing protein" evidence="2">
    <location>
        <begin position="20"/>
        <end position="208"/>
    </location>
</feature>
<proteinExistence type="predicted"/>
<dbReference type="EMBL" id="RQTK01000424">
    <property type="protein sequence ID" value="RUS79851.1"/>
    <property type="molecule type" value="Genomic_DNA"/>
</dbReference>
<organism evidence="3 4">
    <name type="scientific">Elysia chlorotica</name>
    <name type="common">Eastern emerald elysia</name>
    <name type="synonym">Sea slug</name>
    <dbReference type="NCBI Taxonomy" id="188477"/>
    <lineage>
        <taxon>Eukaryota</taxon>
        <taxon>Metazoa</taxon>
        <taxon>Spiralia</taxon>
        <taxon>Lophotrochozoa</taxon>
        <taxon>Mollusca</taxon>
        <taxon>Gastropoda</taxon>
        <taxon>Heterobranchia</taxon>
        <taxon>Euthyneura</taxon>
        <taxon>Panpulmonata</taxon>
        <taxon>Sacoglossa</taxon>
        <taxon>Placobranchoidea</taxon>
        <taxon>Plakobranchidae</taxon>
        <taxon>Elysia</taxon>
    </lineage>
</organism>